<dbReference type="EMBL" id="QDEB01058472">
    <property type="protein sequence ID" value="RZC36827.1"/>
    <property type="molecule type" value="Genomic_DNA"/>
</dbReference>
<dbReference type="Proteomes" id="UP000292052">
    <property type="component" value="Unassembled WGS sequence"/>
</dbReference>
<dbReference type="AlphaFoldDB" id="A0A482VX48"/>
<evidence type="ECO:0000313" key="2">
    <source>
        <dbReference type="Proteomes" id="UP000292052"/>
    </source>
</evidence>
<gene>
    <name evidence="1" type="ORF">BDFB_011305</name>
</gene>
<accession>A0A482VX48</accession>
<reference evidence="1 2" key="1">
    <citation type="submission" date="2017-03" db="EMBL/GenBank/DDBJ databases">
        <title>Genome of the blue death feigning beetle - Asbolus verrucosus.</title>
        <authorList>
            <person name="Rider S.D."/>
        </authorList>
    </citation>
    <scope>NUCLEOTIDE SEQUENCE [LARGE SCALE GENOMIC DNA]</scope>
    <source>
        <strain evidence="1">Butters</strain>
        <tissue evidence="1">Head and leg muscle</tissue>
    </source>
</reference>
<organism evidence="1 2">
    <name type="scientific">Asbolus verrucosus</name>
    <name type="common">Desert ironclad beetle</name>
    <dbReference type="NCBI Taxonomy" id="1661398"/>
    <lineage>
        <taxon>Eukaryota</taxon>
        <taxon>Metazoa</taxon>
        <taxon>Ecdysozoa</taxon>
        <taxon>Arthropoda</taxon>
        <taxon>Hexapoda</taxon>
        <taxon>Insecta</taxon>
        <taxon>Pterygota</taxon>
        <taxon>Neoptera</taxon>
        <taxon>Endopterygota</taxon>
        <taxon>Coleoptera</taxon>
        <taxon>Polyphaga</taxon>
        <taxon>Cucujiformia</taxon>
        <taxon>Tenebrionidae</taxon>
        <taxon>Pimeliinae</taxon>
        <taxon>Asbolus</taxon>
    </lineage>
</organism>
<name>A0A482VX48_ASBVE</name>
<evidence type="ECO:0000313" key="1">
    <source>
        <dbReference type="EMBL" id="RZC36827.1"/>
    </source>
</evidence>
<proteinExistence type="predicted"/>
<keyword evidence="2" id="KW-1185">Reference proteome</keyword>
<sequence>MCNLWGKLSFKLYKILK</sequence>
<comment type="caution">
    <text evidence="1">The sequence shown here is derived from an EMBL/GenBank/DDBJ whole genome shotgun (WGS) entry which is preliminary data.</text>
</comment>
<protein>
    <submittedName>
        <fullName evidence="1">Uncharacterized protein</fullName>
    </submittedName>
</protein>